<evidence type="ECO:0000256" key="1">
    <source>
        <dbReference type="SAM" id="Phobius"/>
    </source>
</evidence>
<evidence type="ECO:0000313" key="3">
    <source>
        <dbReference type="Proteomes" id="UP000009168"/>
    </source>
</evidence>
<keyword evidence="1" id="KW-1133">Transmembrane helix</keyword>
<dbReference type="InParanoid" id="W7XEG3"/>
<reference evidence="3" key="1">
    <citation type="journal article" date="2006" name="PLoS Biol.">
        <title>Macronuclear genome sequence of the ciliate Tetrahymena thermophila, a model eukaryote.</title>
        <authorList>
            <person name="Eisen J.A."/>
            <person name="Coyne R.S."/>
            <person name="Wu M."/>
            <person name="Wu D."/>
            <person name="Thiagarajan M."/>
            <person name="Wortman J.R."/>
            <person name="Badger J.H."/>
            <person name="Ren Q."/>
            <person name="Amedeo P."/>
            <person name="Jones K.M."/>
            <person name="Tallon L.J."/>
            <person name="Delcher A.L."/>
            <person name="Salzberg S.L."/>
            <person name="Silva J.C."/>
            <person name="Haas B.J."/>
            <person name="Majoros W.H."/>
            <person name="Farzad M."/>
            <person name="Carlton J.M."/>
            <person name="Smith R.K. Jr."/>
            <person name="Garg J."/>
            <person name="Pearlman R.E."/>
            <person name="Karrer K.M."/>
            <person name="Sun L."/>
            <person name="Manning G."/>
            <person name="Elde N.C."/>
            <person name="Turkewitz A.P."/>
            <person name="Asai D.J."/>
            <person name="Wilkes D.E."/>
            <person name="Wang Y."/>
            <person name="Cai H."/>
            <person name="Collins K."/>
            <person name="Stewart B.A."/>
            <person name="Lee S.R."/>
            <person name="Wilamowska K."/>
            <person name="Weinberg Z."/>
            <person name="Ruzzo W.L."/>
            <person name="Wloga D."/>
            <person name="Gaertig J."/>
            <person name="Frankel J."/>
            <person name="Tsao C.-C."/>
            <person name="Gorovsky M.A."/>
            <person name="Keeling P.J."/>
            <person name="Waller R.F."/>
            <person name="Patron N.J."/>
            <person name="Cherry J.M."/>
            <person name="Stover N.A."/>
            <person name="Krieger C.J."/>
            <person name="del Toro C."/>
            <person name="Ryder H.F."/>
            <person name="Williamson S.C."/>
            <person name="Barbeau R.A."/>
            <person name="Hamilton E.P."/>
            <person name="Orias E."/>
        </authorList>
    </citation>
    <scope>NUCLEOTIDE SEQUENCE [LARGE SCALE GENOMIC DNA]</scope>
    <source>
        <strain evidence="3">SB210</strain>
    </source>
</reference>
<dbReference type="Proteomes" id="UP000009168">
    <property type="component" value="Unassembled WGS sequence"/>
</dbReference>
<dbReference type="EMBL" id="GG662828">
    <property type="protein sequence ID" value="EWS76077.1"/>
    <property type="molecule type" value="Genomic_DNA"/>
</dbReference>
<keyword evidence="1" id="KW-0472">Membrane</keyword>
<keyword evidence="1 2" id="KW-0812">Transmembrane</keyword>
<organism evidence="2 3">
    <name type="scientific">Tetrahymena thermophila (strain SB210)</name>
    <dbReference type="NCBI Taxonomy" id="312017"/>
    <lineage>
        <taxon>Eukaryota</taxon>
        <taxon>Sar</taxon>
        <taxon>Alveolata</taxon>
        <taxon>Ciliophora</taxon>
        <taxon>Intramacronucleata</taxon>
        <taxon>Oligohymenophorea</taxon>
        <taxon>Hymenostomatida</taxon>
        <taxon>Tetrahymenina</taxon>
        <taxon>Tetrahymenidae</taxon>
        <taxon>Tetrahymena</taxon>
    </lineage>
</organism>
<sequence>MKIYNKIDHYSSQFDIIIHANEILRFSEKDFNNQMNQKDRLSVNMNKKCLWIEQKKMDYEKGDEKSYFYLKNNENLILSLNDYALLQVDEVLSKYKSNYFVIKVDNFSEYKILLLFNSNSLISDNQIVIRFRFFSQGQYFQYMVHGQEEIKQINIGNAQYVEVDTFKDITQTSIIFLQNQLSNAVRYPKLIDLHSTDLIFIQKMKDNNTIIHLYDRKSYYLQQKQQFNYQYLLVSCENIQLNIIQVKYYESNQDAGYILQYLNSTQTTLQIDYIHILQNQNTTPEFGKDYEINQANRDEFNIKIFNQVLENDVLNILKQQFYSQILKLEVLIVISNNYYLFQREIKYQRVFPNVNFNYKSIFIFINLFIQKNLVQQVLLINGLIKKLDFLKDDNTVSYEIESSNQNLIFESYKYMRLYIKQNKSEFILAISKIIAIPKNYFIKRQINAQIKEQQNKIIIFSIIILLLLIIVTLLAILIKKLRNIQI</sequence>
<dbReference type="KEGG" id="tet:TTHERM_000550969"/>
<evidence type="ECO:0000313" key="2">
    <source>
        <dbReference type="EMBL" id="EWS76077.1"/>
    </source>
</evidence>
<protein>
    <submittedName>
        <fullName evidence="2">Transmembrane protein, putative</fullName>
    </submittedName>
</protein>
<dbReference type="GeneID" id="24439537"/>
<feature type="transmembrane region" description="Helical" evidence="1">
    <location>
        <begin position="457"/>
        <end position="478"/>
    </location>
</feature>
<dbReference type="AlphaFoldDB" id="W7XEG3"/>
<gene>
    <name evidence="2" type="ORF">TTHERM_000550969</name>
</gene>
<keyword evidence="3" id="KW-1185">Reference proteome</keyword>
<name>W7XEG3_TETTS</name>
<proteinExistence type="predicted"/>
<accession>W7XEG3</accession>
<dbReference type="RefSeq" id="XP_012651384.1">
    <property type="nucleotide sequence ID" value="XM_012795930.1"/>
</dbReference>